<dbReference type="Proteomes" id="UP001457282">
    <property type="component" value="Unassembled WGS sequence"/>
</dbReference>
<dbReference type="AlphaFoldDB" id="A0AAW1XQY3"/>
<protein>
    <submittedName>
        <fullName evidence="1">Uncharacterized protein</fullName>
    </submittedName>
</protein>
<name>A0AAW1XQY3_RUBAR</name>
<evidence type="ECO:0000313" key="2">
    <source>
        <dbReference type="Proteomes" id="UP001457282"/>
    </source>
</evidence>
<evidence type="ECO:0000313" key="1">
    <source>
        <dbReference type="EMBL" id="KAK9939361.1"/>
    </source>
</evidence>
<dbReference type="EMBL" id="JBEDUW010000003">
    <property type="protein sequence ID" value="KAK9939361.1"/>
    <property type="molecule type" value="Genomic_DNA"/>
</dbReference>
<comment type="caution">
    <text evidence="1">The sequence shown here is derived from an EMBL/GenBank/DDBJ whole genome shotgun (WGS) entry which is preliminary data.</text>
</comment>
<sequence>MVMVMVAGGVESREHGQRLRRLWGTDGAMWRGRGGWNRCGLGRIAGGGYWRRRADFEQRTRGEKAAAIWDAHGRGLRIGLLGCCGGWAFGGAGDYDGFGGDRSGTGVRWCPKEIPICVRVWVCCGGELIGVMNWLPRSVLAGVVLSEQKKSRGGLSDAVVVQRDGRGVAVEGDGCWM</sequence>
<accession>A0AAW1XQY3</accession>
<gene>
    <name evidence="1" type="ORF">M0R45_016058</name>
</gene>
<organism evidence="1 2">
    <name type="scientific">Rubus argutus</name>
    <name type="common">Southern blackberry</name>
    <dbReference type="NCBI Taxonomy" id="59490"/>
    <lineage>
        <taxon>Eukaryota</taxon>
        <taxon>Viridiplantae</taxon>
        <taxon>Streptophyta</taxon>
        <taxon>Embryophyta</taxon>
        <taxon>Tracheophyta</taxon>
        <taxon>Spermatophyta</taxon>
        <taxon>Magnoliopsida</taxon>
        <taxon>eudicotyledons</taxon>
        <taxon>Gunneridae</taxon>
        <taxon>Pentapetalae</taxon>
        <taxon>rosids</taxon>
        <taxon>fabids</taxon>
        <taxon>Rosales</taxon>
        <taxon>Rosaceae</taxon>
        <taxon>Rosoideae</taxon>
        <taxon>Rosoideae incertae sedis</taxon>
        <taxon>Rubus</taxon>
    </lineage>
</organism>
<proteinExistence type="predicted"/>
<keyword evidence="2" id="KW-1185">Reference proteome</keyword>
<reference evidence="1 2" key="1">
    <citation type="journal article" date="2023" name="G3 (Bethesda)">
        <title>A chromosome-length genome assembly and annotation of blackberry (Rubus argutus, cv. 'Hillquist').</title>
        <authorList>
            <person name="Bruna T."/>
            <person name="Aryal R."/>
            <person name="Dudchenko O."/>
            <person name="Sargent D.J."/>
            <person name="Mead D."/>
            <person name="Buti M."/>
            <person name="Cavallini A."/>
            <person name="Hytonen T."/>
            <person name="Andres J."/>
            <person name="Pham M."/>
            <person name="Weisz D."/>
            <person name="Mascagni F."/>
            <person name="Usai G."/>
            <person name="Natali L."/>
            <person name="Bassil N."/>
            <person name="Fernandez G.E."/>
            <person name="Lomsadze A."/>
            <person name="Armour M."/>
            <person name="Olukolu B."/>
            <person name="Poorten T."/>
            <person name="Britton C."/>
            <person name="Davik J."/>
            <person name="Ashrafi H."/>
            <person name="Aiden E.L."/>
            <person name="Borodovsky M."/>
            <person name="Worthington M."/>
        </authorList>
    </citation>
    <scope>NUCLEOTIDE SEQUENCE [LARGE SCALE GENOMIC DNA]</scope>
    <source>
        <strain evidence="1">PI 553951</strain>
    </source>
</reference>